<keyword evidence="2" id="KW-0812">Transmembrane</keyword>
<feature type="transmembrane region" description="Helical" evidence="2">
    <location>
        <begin position="61"/>
        <end position="80"/>
    </location>
</feature>
<keyword evidence="2" id="KW-1133">Transmembrane helix</keyword>
<keyword evidence="4" id="KW-1185">Reference proteome</keyword>
<protein>
    <submittedName>
        <fullName evidence="3">Uncharacterized protein</fullName>
    </submittedName>
</protein>
<feature type="region of interest" description="Disordered" evidence="1">
    <location>
        <begin position="118"/>
        <end position="139"/>
    </location>
</feature>
<sequence>MRKTEAGCFLVTFTIPLLRAGSMKINVSTLCRQRKTQHILQILVFSFTVVAILGGMKSNPVYVTVFGILAALVALLAVLLGQVKHSKEGIDEGDFTKLRSPVNLRSLPRAASSSLVTRGPTNVRGRVGKRAQRSPSRDRSVARTYRVEKVAHILRNRRDFHSYETGIFRQVKAVIDQEEFSSLSGVQKALAKKKVKVMKRNSRMELLIRRRKMNRRIVF</sequence>
<evidence type="ECO:0000256" key="2">
    <source>
        <dbReference type="SAM" id="Phobius"/>
    </source>
</evidence>
<evidence type="ECO:0000313" key="3">
    <source>
        <dbReference type="EMBL" id="PBK92636.1"/>
    </source>
</evidence>
<evidence type="ECO:0000256" key="1">
    <source>
        <dbReference type="SAM" id="MobiDB-lite"/>
    </source>
</evidence>
<evidence type="ECO:0000313" key="4">
    <source>
        <dbReference type="Proteomes" id="UP000217790"/>
    </source>
</evidence>
<keyword evidence="2" id="KW-0472">Membrane</keyword>
<reference evidence="4" key="1">
    <citation type="journal article" date="2017" name="Nat. Ecol. Evol.">
        <title>Genome expansion and lineage-specific genetic innovations in the forest pathogenic fungi Armillaria.</title>
        <authorList>
            <person name="Sipos G."/>
            <person name="Prasanna A.N."/>
            <person name="Walter M.C."/>
            <person name="O'Connor E."/>
            <person name="Balint B."/>
            <person name="Krizsan K."/>
            <person name="Kiss B."/>
            <person name="Hess J."/>
            <person name="Varga T."/>
            <person name="Slot J."/>
            <person name="Riley R."/>
            <person name="Boka B."/>
            <person name="Rigling D."/>
            <person name="Barry K."/>
            <person name="Lee J."/>
            <person name="Mihaltcheva S."/>
            <person name="LaButti K."/>
            <person name="Lipzen A."/>
            <person name="Waldron R."/>
            <person name="Moloney N.M."/>
            <person name="Sperisen C."/>
            <person name="Kredics L."/>
            <person name="Vagvoelgyi C."/>
            <person name="Patrignani A."/>
            <person name="Fitzpatrick D."/>
            <person name="Nagy I."/>
            <person name="Doyle S."/>
            <person name="Anderson J.B."/>
            <person name="Grigoriev I.V."/>
            <person name="Gueldener U."/>
            <person name="Muensterkoetter M."/>
            <person name="Nagy L.G."/>
        </authorList>
    </citation>
    <scope>NUCLEOTIDE SEQUENCE [LARGE SCALE GENOMIC DNA]</scope>
    <source>
        <strain evidence="4">Ar21-2</strain>
    </source>
</reference>
<dbReference type="Proteomes" id="UP000217790">
    <property type="component" value="Unassembled WGS sequence"/>
</dbReference>
<gene>
    <name evidence="3" type="ORF">ARMGADRAFT_1013191</name>
</gene>
<proteinExistence type="predicted"/>
<dbReference type="OrthoDB" id="2950648at2759"/>
<name>A0A2H3DYV2_ARMGA</name>
<feature type="transmembrane region" description="Helical" evidence="2">
    <location>
        <begin position="36"/>
        <end position="54"/>
    </location>
</feature>
<dbReference type="AlphaFoldDB" id="A0A2H3DYV2"/>
<organism evidence="3 4">
    <name type="scientific">Armillaria gallica</name>
    <name type="common">Bulbous honey fungus</name>
    <name type="synonym">Armillaria bulbosa</name>
    <dbReference type="NCBI Taxonomy" id="47427"/>
    <lineage>
        <taxon>Eukaryota</taxon>
        <taxon>Fungi</taxon>
        <taxon>Dikarya</taxon>
        <taxon>Basidiomycota</taxon>
        <taxon>Agaricomycotina</taxon>
        <taxon>Agaricomycetes</taxon>
        <taxon>Agaricomycetidae</taxon>
        <taxon>Agaricales</taxon>
        <taxon>Marasmiineae</taxon>
        <taxon>Physalacriaceae</taxon>
        <taxon>Armillaria</taxon>
    </lineage>
</organism>
<dbReference type="InParanoid" id="A0A2H3DYV2"/>
<accession>A0A2H3DYV2</accession>
<dbReference type="EMBL" id="KZ293658">
    <property type="protein sequence ID" value="PBK92636.1"/>
    <property type="molecule type" value="Genomic_DNA"/>
</dbReference>